<dbReference type="InterPro" id="IPR032441">
    <property type="entry name" value="SP24"/>
</dbReference>
<evidence type="ECO:0000313" key="3">
    <source>
        <dbReference type="EMBL" id="QAY29273.1"/>
    </source>
</evidence>
<protein>
    <submittedName>
        <fullName evidence="3">Uncharacterized protein</fullName>
    </submittedName>
</protein>
<feature type="region of interest" description="Disordered" evidence="1">
    <location>
        <begin position="243"/>
        <end position="273"/>
    </location>
</feature>
<keyword evidence="2" id="KW-1133">Transmembrane helix</keyword>
<accession>A0A411D3D6</accession>
<reference evidence="3" key="1">
    <citation type="submission" date="2018-07" db="EMBL/GenBank/DDBJ databases">
        <title>Host and pathogen evolutionary histories predict virus prevalence across bumblebee species.</title>
        <authorList>
            <person name="Pascall D.J."/>
            <person name="Tinsley M.C."/>
            <person name="Obbard D.J."/>
            <person name="Wilfert L."/>
        </authorList>
    </citation>
    <scope>NUCLEOTIDE SEQUENCE</scope>
</reference>
<evidence type="ECO:0000256" key="2">
    <source>
        <dbReference type="SAM" id="Phobius"/>
    </source>
</evidence>
<feature type="transmembrane region" description="Helical" evidence="2">
    <location>
        <begin position="206"/>
        <end position="224"/>
    </location>
</feature>
<dbReference type="Pfam" id="PF16504">
    <property type="entry name" value="SP24"/>
    <property type="match status" value="1"/>
</dbReference>
<organism evidence="3">
    <name type="scientific">Bombus-associated virus Vir3</name>
    <dbReference type="NCBI Taxonomy" id="2511066"/>
    <lineage>
        <taxon>Viruses</taxon>
        <taxon>Riboviria</taxon>
        <taxon>Orthornavirae</taxon>
        <taxon>Kitrinoviricota</taxon>
        <taxon>Alsuviricetes</taxon>
        <taxon>Martellivirales</taxon>
        <taxon>Virgaviridae</taxon>
    </lineage>
</organism>
<proteinExistence type="predicted"/>
<keyword evidence="2" id="KW-0472">Membrane</keyword>
<dbReference type="EMBL" id="MH614318">
    <property type="protein sequence ID" value="QAY29273.1"/>
    <property type="molecule type" value="Genomic_RNA"/>
</dbReference>
<sequence>MVVITDITMSNTPQFANSPEGLTDTVVTTNQQDVDNAKPTRTTRAVNAYGISVLKGGNVLGSSFVNSVIDAYTNVLSYQPISTCLLILSFVFFYATIHHDNTMNPFFIMRESLYQTINNKNTSNFVSSMSSFCATILKTILPYDFEFATFCSFFFVYLAKPSSRNLLFSSILTVSVLVFKFNAPSILFLSQLFFLYTQVRSPKHKALIVLFAVVTIIIGHKYLMQLSGVEEYYLPEVPANRDIPPPVNRDIPLTPQQPQLKVPSPNLQQKPPK</sequence>
<feature type="transmembrane region" description="Helical" evidence="2">
    <location>
        <begin position="140"/>
        <end position="159"/>
    </location>
</feature>
<feature type="compositionally biased region" description="Polar residues" evidence="1">
    <location>
        <begin position="254"/>
        <end position="273"/>
    </location>
</feature>
<evidence type="ECO:0000256" key="1">
    <source>
        <dbReference type="SAM" id="MobiDB-lite"/>
    </source>
</evidence>
<feature type="transmembrane region" description="Helical" evidence="2">
    <location>
        <begin position="76"/>
        <end position="97"/>
    </location>
</feature>
<name>A0A411D3D6_9VIRU</name>
<feature type="transmembrane region" description="Helical" evidence="2">
    <location>
        <begin position="171"/>
        <end position="194"/>
    </location>
</feature>
<keyword evidence="2" id="KW-0812">Transmembrane</keyword>